<accession>A0A369K6Z4</accession>
<sequence length="145" mass="15234">MASPTAITSPSATSDVDPSYKSSLPAQIIAYSSIGLVVAILAFVGIYCIFYRRKKAPLDLENPKTAKSKPSSLSPFPSRSRSRSPTRSPPGYHYHLRSSSTSPTSSIWGASDSTVNIAIPAPATINYSKAVVGVPTMVSRSVSGG</sequence>
<keyword evidence="2" id="KW-1133">Transmembrane helix</keyword>
<organism evidence="3 4">
    <name type="scientific">Hypsizygus marmoreus</name>
    <name type="common">White beech mushroom</name>
    <name type="synonym">Agaricus marmoreus</name>
    <dbReference type="NCBI Taxonomy" id="39966"/>
    <lineage>
        <taxon>Eukaryota</taxon>
        <taxon>Fungi</taxon>
        <taxon>Dikarya</taxon>
        <taxon>Basidiomycota</taxon>
        <taxon>Agaricomycotina</taxon>
        <taxon>Agaricomycetes</taxon>
        <taxon>Agaricomycetidae</taxon>
        <taxon>Agaricales</taxon>
        <taxon>Tricholomatineae</taxon>
        <taxon>Lyophyllaceae</taxon>
        <taxon>Hypsizygus</taxon>
    </lineage>
</organism>
<keyword evidence="2" id="KW-0812">Transmembrane</keyword>
<proteinExistence type="predicted"/>
<gene>
    <name evidence="3" type="ORF">Hypma_003828</name>
</gene>
<keyword evidence="4" id="KW-1185">Reference proteome</keyword>
<keyword evidence="2" id="KW-0472">Membrane</keyword>
<evidence type="ECO:0000313" key="3">
    <source>
        <dbReference type="EMBL" id="RDB27603.1"/>
    </source>
</evidence>
<evidence type="ECO:0000256" key="1">
    <source>
        <dbReference type="SAM" id="MobiDB-lite"/>
    </source>
</evidence>
<evidence type="ECO:0000313" key="4">
    <source>
        <dbReference type="Proteomes" id="UP000076154"/>
    </source>
</evidence>
<dbReference type="Proteomes" id="UP000076154">
    <property type="component" value="Unassembled WGS sequence"/>
</dbReference>
<feature type="transmembrane region" description="Helical" evidence="2">
    <location>
        <begin position="28"/>
        <end position="50"/>
    </location>
</feature>
<protein>
    <submittedName>
        <fullName evidence="3">Uncharacterized protein</fullName>
    </submittedName>
</protein>
<dbReference type="InParanoid" id="A0A369K6Z4"/>
<name>A0A369K6Z4_HYPMA</name>
<comment type="caution">
    <text evidence="3">The sequence shown here is derived from an EMBL/GenBank/DDBJ whole genome shotgun (WGS) entry which is preliminary data.</text>
</comment>
<feature type="region of interest" description="Disordered" evidence="1">
    <location>
        <begin position="60"/>
        <end position="107"/>
    </location>
</feature>
<feature type="compositionally biased region" description="Low complexity" evidence="1">
    <location>
        <begin position="68"/>
        <end position="90"/>
    </location>
</feature>
<reference evidence="3" key="1">
    <citation type="submission" date="2018-04" db="EMBL/GenBank/DDBJ databases">
        <title>Whole genome sequencing of Hypsizygus marmoreus.</title>
        <authorList>
            <person name="Choi I.-G."/>
            <person name="Min B."/>
            <person name="Kim J.-G."/>
            <person name="Kim S."/>
            <person name="Oh Y.-L."/>
            <person name="Kong W.-S."/>
            <person name="Park H."/>
            <person name="Jeong J."/>
            <person name="Song E.-S."/>
        </authorList>
    </citation>
    <scope>NUCLEOTIDE SEQUENCE [LARGE SCALE GENOMIC DNA]</scope>
    <source>
        <strain evidence="3">51987-8</strain>
    </source>
</reference>
<evidence type="ECO:0000256" key="2">
    <source>
        <dbReference type="SAM" id="Phobius"/>
    </source>
</evidence>
<dbReference type="AlphaFoldDB" id="A0A369K6Z4"/>
<dbReference type="EMBL" id="LUEZ02000015">
    <property type="protein sequence ID" value="RDB27603.1"/>
    <property type="molecule type" value="Genomic_DNA"/>
</dbReference>